<reference evidence="1" key="1">
    <citation type="submission" date="2014-09" db="EMBL/GenBank/DDBJ databases">
        <authorList>
            <person name="Magalhaes I.L.F."/>
            <person name="Oliveira U."/>
            <person name="Santos F.R."/>
            <person name="Vidigal T.H.D.A."/>
            <person name="Brescovit A.D."/>
            <person name="Santos A.J."/>
        </authorList>
    </citation>
    <scope>NUCLEOTIDE SEQUENCE</scope>
    <source>
        <tissue evidence="1">Shoot tissue taken approximately 20 cm above the soil surface</tissue>
    </source>
</reference>
<proteinExistence type="predicted"/>
<accession>A0A0A9FMJ2</accession>
<organism evidence="1">
    <name type="scientific">Arundo donax</name>
    <name type="common">Giant reed</name>
    <name type="synonym">Donax arundinaceus</name>
    <dbReference type="NCBI Taxonomy" id="35708"/>
    <lineage>
        <taxon>Eukaryota</taxon>
        <taxon>Viridiplantae</taxon>
        <taxon>Streptophyta</taxon>
        <taxon>Embryophyta</taxon>
        <taxon>Tracheophyta</taxon>
        <taxon>Spermatophyta</taxon>
        <taxon>Magnoliopsida</taxon>
        <taxon>Liliopsida</taxon>
        <taxon>Poales</taxon>
        <taxon>Poaceae</taxon>
        <taxon>PACMAD clade</taxon>
        <taxon>Arundinoideae</taxon>
        <taxon>Arundineae</taxon>
        <taxon>Arundo</taxon>
    </lineage>
</organism>
<evidence type="ECO:0000313" key="1">
    <source>
        <dbReference type="EMBL" id="JAE09543.1"/>
    </source>
</evidence>
<sequence>MLVWDGYGQVTIVAMLLWTRSRVILCRYIHRCRCIRRGALYFDVGSHTFRHNR</sequence>
<name>A0A0A9FMJ2_ARUDO</name>
<reference evidence="1" key="2">
    <citation type="journal article" date="2015" name="Data Brief">
        <title>Shoot transcriptome of the giant reed, Arundo donax.</title>
        <authorList>
            <person name="Barrero R.A."/>
            <person name="Guerrero F.D."/>
            <person name="Moolhuijzen P."/>
            <person name="Goolsby J.A."/>
            <person name="Tidwell J."/>
            <person name="Bellgard S.E."/>
            <person name="Bellgard M.I."/>
        </authorList>
    </citation>
    <scope>NUCLEOTIDE SEQUENCE</scope>
    <source>
        <tissue evidence="1">Shoot tissue taken approximately 20 cm above the soil surface</tissue>
    </source>
</reference>
<protein>
    <submittedName>
        <fullName evidence="1">Uncharacterized protein</fullName>
    </submittedName>
</protein>
<dbReference type="AlphaFoldDB" id="A0A0A9FMJ2"/>
<dbReference type="EMBL" id="GBRH01188353">
    <property type="protein sequence ID" value="JAE09543.1"/>
    <property type="molecule type" value="Transcribed_RNA"/>
</dbReference>